<dbReference type="RefSeq" id="XP_065665226.1">
    <property type="nucleotide sequence ID" value="XM_065809154.1"/>
</dbReference>
<accession>A0ABM4CTG9</accession>
<dbReference type="Gene3D" id="3.40.50.880">
    <property type="match status" value="1"/>
</dbReference>
<feature type="domain" description="DJ-1/PfpI" evidence="1">
    <location>
        <begin position="4"/>
        <end position="165"/>
    </location>
</feature>
<proteinExistence type="predicted"/>
<dbReference type="PANTHER" id="PTHR48094:SF12">
    <property type="entry name" value="PARKINSON DISEASE PROTEIN 7 HOMOLOG"/>
    <property type="match status" value="1"/>
</dbReference>
<dbReference type="Pfam" id="PF01965">
    <property type="entry name" value="DJ-1_PfpI"/>
    <property type="match status" value="1"/>
</dbReference>
<dbReference type="InterPro" id="IPR050325">
    <property type="entry name" value="Prot/Nucl_acid_deglycase"/>
</dbReference>
<reference evidence="3" key="1">
    <citation type="submission" date="2025-08" db="UniProtKB">
        <authorList>
            <consortium name="RefSeq"/>
        </authorList>
    </citation>
    <scope>IDENTIFICATION</scope>
</reference>
<dbReference type="InterPro" id="IPR029062">
    <property type="entry name" value="Class_I_gatase-like"/>
</dbReference>
<evidence type="ECO:0000259" key="1">
    <source>
        <dbReference type="Pfam" id="PF01965"/>
    </source>
</evidence>
<gene>
    <name evidence="3" type="primary">LOC100211338</name>
</gene>
<keyword evidence="2" id="KW-1185">Reference proteome</keyword>
<dbReference type="PANTHER" id="PTHR48094">
    <property type="entry name" value="PROTEIN/NUCLEIC ACID DEGLYCASE DJ-1-RELATED"/>
    <property type="match status" value="1"/>
</dbReference>
<dbReference type="CDD" id="cd03135">
    <property type="entry name" value="GATase1_DJ-1"/>
    <property type="match status" value="1"/>
</dbReference>
<evidence type="ECO:0000313" key="3">
    <source>
        <dbReference type="RefSeq" id="XP_065665226.1"/>
    </source>
</evidence>
<dbReference type="SUPFAM" id="SSF52317">
    <property type="entry name" value="Class I glutamine amidotransferase-like"/>
    <property type="match status" value="1"/>
</dbReference>
<protein>
    <submittedName>
        <fullName evidence="3">Parkinson disease protein 7 homolog</fullName>
    </submittedName>
</protein>
<sequence length="182" mass="19627">MSGKTALLLLAEGAEEMESVITIDVLRRAKIEVTVAGLDEHLVKCSRNVRIQSDDILENIKDKMYDAVIIPGGLGGAKKLSESSVVKNILEKHFKHEKLIAAICAGPTVLDAHNVGKGKKVTSYPSLKDKMKDYTYVAENVVTDGNLVTSQGPGTSFNFSLEIVKILVGSDIAEEVSKGMLL</sequence>
<evidence type="ECO:0000313" key="2">
    <source>
        <dbReference type="Proteomes" id="UP001652625"/>
    </source>
</evidence>
<dbReference type="InterPro" id="IPR006287">
    <property type="entry name" value="DJ-1"/>
</dbReference>
<dbReference type="InterPro" id="IPR002818">
    <property type="entry name" value="DJ-1/PfpI"/>
</dbReference>
<dbReference type="GeneID" id="100211338"/>
<dbReference type="NCBIfam" id="TIGR01383">
    <property type="entry name" value="not_thiJ"/>
    <property type="match status" value="1"/>
</dbReference>
<name>A0ABM4CTG9_HYDVU</name>
<dbReference type="Proteomes" id="UP001652625">
    <property type="component" value="Chromosome 11"/>
</dbReference>
<organism evidence="2 3">
    <name type="scientific">Hydra vulgaris</name>
    <name type="common">Hydra</name>
    <name type="synonym">Hydra attenuata</name>
    <dbReference type="NCBI Taxonomy" id="6087"/>
    <lineage>
        <taxon>Eukaryota</taxon>
        <taxon>Metazoa</taxon>
        <taxon>Cnidaria</taxon>
        <taxon>Hydrozoa</taxon>
        <taxon>Hydroidolina</taxon>
        <taxon>Anthoathecata</taxon>
        <taxon>Aplanulata</taxon>
        <taxon>Hydridae</taxon>
        <taxon>Hydra</taxon>
    </lineage>
</organism>